<accession>A0AAX6DGS7</accession>
<evidence type="ECO:0000256" key="1">
    <source>
        <dbReference type="SAM" id="MobiDB-lite"/>
    </source>
</evidence>
<evidence type="ECO:0000313" key="2">
    <source>
        <dbReference type="EMBL" id="KAJ6790992.1"/>
    </source>
</evidence>
<sequence>MLIISKAMSDRKREREKTYIKKEREGERNREVREESSQRGYTPELVERRRGGEARAGWPASASPGCTGRGGATVRSIRRPEEMTGAGLLLRRGVVLLRQPLRYGCWSFHVAEREREIDYSDSAPTIGLEETTRWRRRSGSARTEEGKGGATLSAPVLAEVGGALEASSAGRARRLAPPEGKIGVATMFVRVLRRSATRVRQEGRPWLRSVLAIDEPGRRSVRKWPATGRWRSGRLRRARSRVGTEVRSRIIDLISCFMSCPDYLDTKNFCTTGM</sequence>
<organism evidence="2 4">
    <name type="scientific">Iris pallida</name>
    <name type="common">Sweet iris</name>
    <dbReference type="NCBI Taxonomy" id="29817"/>
    <lineage>
        <taxon>Eukaryota</taxon>
        <taxon>Viridiplantae</taxon>
        <taxon>Streptophyta</taxon>
        <taxon>Embryophyta</taxon>
        <taxon>Tracheophyta</taxon>
        <taxon>Spermatophyta</taxon>
        <taxon>Magnoliopsida</taxon>
        <taxon>Liliopsida</taxon>
        <taxon>Asparagales</taxon>
        <taxon>Iridaceae</taxon>
        <taxon>Iridoideae</taxon>
        <taxon>Irideae</taxon>
        <taxon>Iris</taxon>
    </lineage>
</organism>
<dbReference type="Proteomes" id="UP001140949">
    <property type="component" value="Unassembled WGS sequence"/>
</dbReference>
<evidence type="ECO:0000313" key="4">
    <source>
        <dbReference type="Proteomes" id="UP001140949"/>
    </source>
</evidence>
<comment type="caution">
    <text evidence="2">The sequence shown here is derived from an EMBL/GenBank/DDBJ whole genome shotgun (WGS) entry which is preliminary data.</text>
</comment>
<dbReference type="EMBL" id="JANAVB010044816">
    <property type="protein sequence ID" value="KAJ6790992.1"/>
    <property type="molecule type" value="Genomic_DNA"/>
</dbReference>
<reference evidence="2" key="1">
    <citation type="journal article" date="2023" name="GigaByte">
        <title>Genome assembly of the bearded iris, Iris pallida Lam.</title>
        <authorList>
            <person name="Bruccoleri R.E."/>
            <person name="Oakeley E.J."/>
            <person name="Faust A.M.E."/>
            <person name="Altorfer M."/>
            <person name="Dessus-Babus S."/>
            <person name="Burckhardt D."/>
            <person name="Oertli M."/>
            <person name="Naumann U."/>
            <person name="Petersen F."/>
            <person name="Wong J."/>
        </authorList>
    </citation>
    <scope>NUCLEOTIDE SEQUENCE</scope>
    <source>
        <strain evidence="2">GSM-AAB239-AS_SAM_17_03QT</strain>
    </source>
</reference>
<feature type="region of interest" description="Disordered" evidence="1">
    <location>
        <begin position="1"/>
        <end position="78"/>
    </location>
</feature>
<protein>
    <submittedName>
        <fullName evidence="2">Uncharacterized protein</fullName>
    </submittedName>
</protein>
<reference evidence="2" key="2">
    <citation type="submission" date="2023-04" db="EMBL/GenBank/DDBJ databases">
        <authorList>
            <person name="Bruccoleri R.E."/>
            <person name="Oakeley E.J."/>
            <person name="Faust A.-M."/>
            <person name="Dessus-Babus S."/>
            <person name="Altorfer M."/>
            <person name="Burckhardt D."/>
            <person name="Oertli M."/>
            <person name="Naumann U."/>
            <person name="Petersen F."/>
            <person name="Wong J."/>
        </authorList>
    </citation>
    <scope>NUCLEOTIDE SEQUENCE</scope>
    <source>
        <strain evidence="2">GSM-AAB239-AS_SAM_17_03QT</strain>
        <tissue evidence="2">Leaf</tissue>
    </source>
</reference>
<gene>
    <name evidence="2" type="ORF">M6B38_246135</name>
    <name evidence="3" type="ORF">M6B38_354925</name>
</gene>
<dbReference type="AlphaFoldDB" id="A0AAX6DGS7"/>
<feature type="compositionally biased region" description="Basic and acidic residues" evidence="1">
    <location>
        <begin position="8"/>
        <end position="37"/>
    </location>
</feature>
<evidence type="ECO:0000313" key="3">
    <source>
        <dbReference type="EMBL" id="KAJ6830235.1"/>
    </source>
</evidence>
<dbReference type="EMBL" id="JANAVB010017682">
    <property type="protein sequence ID" value="KAJ6830235.1"/>
    <property type="molecule type" value="Genomic_DNA"/>
</dbReference>
<proteinExistence type="predicted"/>
<name>A0AAX6DGS7_IRIPA</name>
<keyword evidence="4" id="KW-1185">Reference proteome</keyword>